<evidence type="ECO:0000313" key="10">
    <source>
        <dbReference type="Proteomes" id="UP000000628"/>
    </source>
</evidence>
<feature type="transmembrane region" description="Helical" evidence="7">
    <location>
        <begin position="35"/>
        <end position="55"/>
    </location>
</feature>
<evidence type="ECO:0000256" key="6">
    <source>
        <dbReference type="SAM" id="MobiDB-lite"/>
    </source>
</evidence>
<proteinExistence type="predicted"/>
<evidence type="ECO:0000313" key="9">
    <source>
        <dbReference type="EMBL" id="ACV08189.1"/>
    </source>
</evidence>
<dbReference type="AlphaFoldDB" id="C7R0N2"/>
<keyword evidence="5 7" id="KW-0472">Membrane</keyword>
<feature type="domain" description="Cardiolipin synthase N-terminal" evidence="8">
    <location>
        <begin position="14"/>
        <end position="55"/>
    </location>
</feature>
<dbReference type="HOGENOM" id="CLU_113604_3_1_11"/>
<evidence type="ECO:0000256" key="4">
    <source>
        <dbReference type="ARBA" id="ARBA00022989"/>
    </source>
</evidence>
<dbReference type="RefSeq" id="WP_015770818.1">
    <property type="nucleotide sequence ID" value="NC_013174.1"/>
</dbReference>
<reference evidence="9 10" key="1">
    <citation type="journal article" date="2009" name="Stand. Genomic Sci.">
        <title>Complete genome sequence of Jonesia denitrificans type strain (Prevot 55134).</title>
        <authorList>
            <person name="Pukall R."/>
            <person name="Gehrich-Schroter G."/>
            <person name="Lapidus A."/>
            <person name="Nolan M."/>
            <person name="Glavina Del Rio T."/>
            <person name="Lucas S."/>
            <person name="Chen F."/>
            <person name="Tice H."/>
            <person name="Pitluck S."/>
            <person name="Cheng J.F."/>
            <person name="Copeland A."/>
            <person name="Saunders E."/>
            <person name="Brettin T."/>
            <person name="Detter J.C."/>
            <person name="Bruce D."/>
            <person name="Goodwin L."/>
            <person name="Pati A."/>
            <person name="Ivanova N."/>
            <person name="Mavromatis K."/>
            <person name="Ovchinnikova G."/>
            <person name="Chen A."/>
            <person name="Palaniappan K."/>
            <person name="Land M."/>
            <person name="Hauser L."/>
            <person name="Chang Y.J."/>
            <person name="Jeffries C.D."/>
            <person name="Chain P."/>
            <person name="Goker M."/>
            <person name="Bristow J."/>
            <person name="Eisen J.A."/>
            <person name="Markowitz V."/>
            <person name="Hugenholtz P."/>
            <person name="Kyrpides N.C."/>
            <person name="Klenk H.P."/>
            <person name="Han C."/>
        </authorList>
    </citation>
    <scope>NUCLEOTIDE SEQUENCE [LARGE SCALE GENOMIC DNA]</scope>
    <source>
        <strain evidence="10">ATCC 14870 / DSM 20603 / BCRC 15368 / CIP 55.134 / JCM 11481 / NBRC 15587 / NCTC 10816 / Prevot 55134</strain>
    </source>
</reference>
<keyword evidence="3 7" id="KW-0812">Transmembrane</keyword>
<dbReference type="KEGG" id="jde:Jden_0525"/>
<feature type="compositionally biased region" description="Low complexity" evidence="6">
    <location>
        <begin position="102"/>
        <end position="116"/>
    </location>
</feature>
<evidence type="ECO:0000256" key="3">
    <source>
        <dbReference type="ARBA" id="ARBA00022692"/>
    </source>
</evidence>
<evidence type="ECO:0000256" key="5">
    <source>
        <dbReference type="ARBA" id="ARBA00023136"/>
    </source>
</evidence>
<dbReference type="Pfam" id="PF13396">
    <property type="entry name" value="PLDc_N"/>
    <property type="match status" value="1"/>
</dbReference>
<evidence type="ECO:0000256" key="7">
    <source>
        <dbReference type="SAM" id="Phobius"/>
    </source>
</evidence>
<gene>
    <name evidence="9" type="ordered locus">Jden_0525</name>
</gene>
<protein>
    <recommendedName>
        <fullName evidence="8">Cardiolipin synthase N-terminal domain-containing protein</fullName>
    </recommendedName>
</protein>
<dbReference type="EMBL" id="CP001706">
    <property type="protein sequence ID" value="ACV08189.1"/>
    <property type="molecule type" value="Genomic_DNA"/>
</dbReference>
<evidence type="ECO:0000259" key="8">
    <source>
        <dbReference type="Pfam" id="PF13396"/>
    </source>
</evidence>
<keyword evidence="2" id="KW-1003">Cell membrane</keyword>
<dbReference type="InterPro" id="IPR027379">
    <property type="entry name" value="CLS_N"/>
</dbReference>
<comment type="subcellular location">
    <subcellularLocation>
        <location evidence="1">Cell membrane</location>
        <topology evidence="1">Multi-pass membrane protein</topology>
    </subcellularLocation>
</comment>
<dbReference type="Proteomes" id="UP000000628">
    <property type="component" value="Chromosome"/>
</dbReference>
<dbReference type="GO" id="GO:0005886">
    <property type="term" value="C:plasma membrane"/>
    <property type="evidence" value="ECO:0007669"/>
    <property type="project" value="UniProtKB-SubCell"/>
</dbReference>
<keyword evidence="10" id="KW-1185">Reference proteome</keyword>
<feature type="compositionally biased region" description="Basic and acidic residues" evidence="6">
    <location>
        <begin position="140"/>
        <end position="155"/>
    </location>
</feature>
<keyword evidence="4 7" id="KW-1133">Transmembrane helix</keyword>
<evidence type="ECO:0000256" key="1">
    <source>
        <dbReference type="ARBA" id="ARBA00004651"/>
    </source>
</evidence>
<sequence length="155" mass="16717">MLRAVLFFAIFLSALYCLIDLINSDEHKRGGAPKFLWAVVIILLPLLGPLIWIVFTSGRSGTTPVHPMRGSGRGPVRPAGPRAPDDDPDFLWRLAREQRKNGTGPSAGSPTTSSPSSPNPPQQGPPQSDSSTPDEDDHGDEPPHTDDPHSDAPRQ</sequence>
<name>C7R0N2_JONDD</name>
<evidence type="ECO:0000256" key="2">
    <source>
        <dbReference type="ARBA" id="ARBA00022475"/>
    </source>
</evidence>
<organism evidence="9 10">
    <name type="scientific">Jonesia denitrificans (strain ATCC 14870 / DSM 20603 / BCRC 15368 / CIP 55.134 / JCM 11481 / NBRC 15587 / NCTC 10816 / Prevot 55134)</name>
    <name type="common">Listeria denitrificans</name>
    <dbReference type="NCBI Taxonomy" id="471856"/>
    <lineage>
        <taxon>Bacteria</taxon>
        <taxon>Bacillati</taxon>
        <taxon>Actinomycetota</taxon>
        <taxon>Actinomycetes</taxon>
        <taxon>Micrococcales</taxon>
        <taxon>Jonesiaceae</taxon>
        <taxon>Jonesia</taxon>
    </lineage>
</organism>
<feature type="region of interest" description="Disordered" evidence="6">
    <location>
        <begin position="59"/>
        <end position="155"/>
    </location>
</feature>
<dbReference type="OrthoDB" id="3298527at2"/>
<dbReference type="STRING" id="471856.Jden_0525"/>
<accession>C7R0N2</accession>